<keyword evidence="9" id="KW-1185">Reference proteome</keyword>
<dbReference type="PROSITE" id="PS00631">
    <property type="entry name" value="CYTOSOL_AP"/>
    <property type="match status" value="1"/>
</dbReference>
<evidence type="ECO:0000256" key="5">
    <source>
        <dbReference type="ARBA" id="ARBA00023211"/>
    </source>
</evidence>
<gene>
    <name evidence="7" type="primary">pepA</name>
    <name evidence="7" type="ORF">CCAND38_220023</name>
    <name evidence="8" type="ORF">CKY20_01950</name>
</gene>
<organism evidence="7 9">
    <name type="scientific">Capnocytophaga canis</name>
    <dbReference type="NCBI Taxonomy" id="1848903"/>
    <lineage>
        <taxon>Bacteria</taxon>
        <taxon>Pseudomonadati</taxon>
        <taxon>Bacteroidota</taxon>
        <taxon>Flavobacteriia</taxon>
        <taxon>Flavobacteriales</taxon>
        <taxon>Flavobacteriaceae</taxon>
        <taxon>Capnocytophaga</taxon>
    </lineage>
</organism>
<keyword evidence="5" id="KW-0464">Manganese</keyword>
<evidence type="ECO:0000256" key="3">
    <source>
        <dbReference type="ARBA" id="ARBA00022670"/>
    </source>
</evidence>
<dbReference type="CDD" id="cd00433">
    <property type="entry name" value="Peptidase_M17"/>
    <property type="match status" value="1"/>
</dbReference>
<dbReference type="AlphaFoldDB" id="A0A0B7HSU3"/>
<feature type="domain" description="Cytosol aminopeptidase" evidence="6">
    <location>
        <begin position="315"/>
        <end position="322"/>
    </location>
</feature>
<evidence type="ECO:0000313" key="10">
    <source>
        <dbReference type="Proteomes" id="UP000265497"/>
    </source>
</evidence>
<evidence type="ECO:0000256" key="4">
    <source>
        <dbReference type="ARBA" id="ARBA00022801"/>
    </source>
</evidence>
<dbReference type="Proteomes" id="UP000265497">
    <property type="component" value="Unassembled WGS sequence"/>
</dbReference>
<dbReference type="PANTHER" id="PTHR11963">
    <property type="entry name" value="LEUCINE AMINOPEPTIDASE-RELATED"/>
    <property type="match status" value="1"/>
</dbReference>
<evidence type="ECO:0000256" key="2">
    <source>
        <dbReference type="ARBA" id="ARBA00022438"/>
    </source>
</evidence>
<proteinExistence type="inferred from homology"/>
<evidence type="ECO:0000256" key="1">
    <source>
        <dbReference type="ARBA" id="ARBA00009528"/>
    </source>
</evidence>
<dbReference type="Gene3D" id="3.40.220.10">
    <property type="entry name" value="Leucine Aminopeptidase, subunit E, domain 1"/>
    <property type="match status" value="1"/>
</dbReference>
<keyword evidence="3" id="KW-0645">Protease</keyword>
<reference evidence="7 9" key="1">
    <citation type="submission" date="2015-01" db="EMBL/GenBank/DDBJ databases">
        <authorList>
            <person name="MANFREDI Pablo"/>
        </authorList>
    </citation>
    <scope>NUCLEOTIDE SEQUENCE [LARGE SCALE GENOMIC DNA]</scope>
    <source>
        <strain evidence="7 9">CcD38</strain>
    </source>
</reference>
<dbReference type="SUPFAM" id="SSF52949">
    <property type="entry name" value="Macro domain-like"/>
    <property type="match status" value="1"/>
</dbReference>
<dbReference type="PRINTS" id="PR00481">
    <property type="entry name" value="LAMNOPPTDASE"/>
</dbReference>
<name>A0A0B7HSU3_9FLAO</name>
<sequence length="470" mass="51999">MKIYPTQNQQIGDVTAYIATEVEQTPDFLHTYLKKHTEKQQNIVVAFPLLERPLVVALLLEKGKDTNAEREKARQLGNELLTTFKKEKYTEVYIHSSADKDLTMCVLEGMQLSDYQFNKYKTKEDSQPEISVYVDLPVTELTQFNNLLASVAVARDLVNEPPLALTTTRLSEEIEVLSKHFGFEVSVLRKQEIQDLKMGGLLGVNAGSEVPPTFNILTWKPKNAENQQPYVFVGKGVVYDTGGYNIKPGNYMDTMKADMAGAAAVVGLLCAVAKNQLPLHVVGLIPATDNRINSNAIVSDDVLTMMNGMTVEIKNTDAEGRLILADALTYAQRLNPELVIDLATLTGAAARVTGHYGSAFMGNASDEIKKRLQRSGDKVFERLIELPFWDEFGEDLKSPIADIKNLGNPEGGASSAGKFLEHFTNYPWVHIDIAGTAFLNAPFRYFKAGGTGVGIRLLYDFLSEVSTYND</sequence>
<dbReference type="GO" id="GO:0030145">
    <property type="term" value="F:manganese ion binding"/>
    <property type="evidence" value="ECO:0007669"/>
    <property type="project" value="InterPro"/>
</dbReference>
<dbReference type="InterPro" id="IPR000819">
    <property type="entry name" value="Peptidase_M17_C"/>
</dbReference>
<accession>A0A0B7HSU3</accession>
<evidence type="ECO:0000313" key="9">
    <source>
        <dbReference type="Proteomes" id="UP000045051"/>
    </source>
</evidence>
<dbReference type="PANTHER" id="PTHR11963:SF23">
    <property type="entry name" value="CYTOSOL AMINOPEPTIDASE"/>
    <property type="match status" value="1"/>
</dbReference>
<dbReference type="GO" id="GO:0006508">
    <property type="term" value="P:proteolysis"/>
    <property type="evidence" value="ECO:0007669"/>
    <property type="project" value="UniProtKB-KW"/>
</dbReference>
<evidence type="ECO:0000313" key="8">
    <source>
        <dbReference type="EMBL" id="RIY38323.1"/>
    </source>
</evidence>
<dbReference type="InterPro" id="IPR043472">
    <property type="entry name" value="Macro_dom-like"/>
</dbReference>
<dbReference type="EC" id="3.4.11.1" evidence="7"/>
<reference evidence="8 10" key="2">
    <citation type="submission" date="2017-08" db="EMBL/GenBank/DDBJ databases">
        <title>Capnocytophaga canis 17-158 assembly.</title>
        <authorList>
            <person name="Gulvik C.A."/>
        </authorList>
    </citation>
    <scope>NUCLEOTIDE SEQUENCE [LARGE SCALE GENOMIC DNA]</scope>
    <source>
        <strain evidence="8 10">17-158</strain>
    </source>
</reference>
<dbReference type="Gene3D" id="3.40.630.10">
    <property type="entry name" value="Zn peptidases"/>
    <property type="match status" value="1"/>
</dbReference>
<dbReference type="RefSeq" id="WP_042343930.1">
    <property type="nucleotide sequence ID" value="NZ_CDOH01000046.1"/>
</dbReference>
<dbReference type="GO" id="GO:0005737">
    <property type="term" value="C:cytoplasm"/>
    <property type="evidence" value="ECO:0007669"/>
    <property type="project" value="InterPro"/>
</dbReference>
<dbReference type="EMBL" id="CDOI01000132">
    <property type="protein sequence ID" value="CEN45131.1"/>
    <property type="molecule type" value="Genomic_DNA"/>
</dbReference>
<dbReference type="Pfam" id="PF00883">
    <property type="entry name" value="Peptidase_M17"/>
    <property type="match status" value="1"/>
</dbReference>
<dbReference type="InterPro" id="IPR011356">
    <property type="entry name" value="Leucine_aapep/pepB"/>
</dbReference>
<dbReference type="SUPFAM" id="SSF53187">
    <property type="entry name" value="Zn-dependent exopeptidases"/>
    <property type="match status" value="1"/>
</dbReference>
<dbReference type="GO" id="GO:0070006">
    <property type="term" value="F:metalloaminopeptidase activity"/>
    <property type="evidence" value="ECO:0007669"/>
    <property type="project" value="InterPro"/>
</dbReference>
<protein>
    <submittedName>
        <fullName evidence="8">Leucyl aminopeptidase</fullName>
    </submittedName>
    <submittedName>
        <fullName evidence="7">Putative cytosol aminopeptidase</fullName>
        <ecNumber evidence="7">3.4.11.1</ecNumber>
        <ecNumber evidence="7">3.4.11.10</ecNumber>
    </submittedName>
</protein>
<dbReference type="EC" id="3.4.11.10" evidence="7"/>
<keyword evidence="2 7" id="KW-0031">Aminopeptidase</keyword>
<dbReference type="Proteomes" id="UP000045051">
    <property type="component" value="Unassembled WGS sequence"/>
</dbReference>
<keyword evidence="4 7" id="KW-0378">Hydrolase</keyword>
<evidence type="ECO:0000313" key="7">
    <source>
        <dbReference type="EMBL" id="CEN45131.1"/>
    </source>
</evidence>
<comment type="similarity">
    <text evidence="1">Belongs to the peptidase M17 family.</text>
</comment>
<evidence type="ECO:0000259" key="6">
    <source>
        <dbReference type="PROSITE" id="PS00631"/>
    </source>
</evidence>
<dbReference type="EMBL" id="NSDI01000001">
    <property type="protein sequence ID" value="RIY38323.1"/>
    <property type="molecule type" value="Genomic_DNA"/>
</dbReference>